<dbReference type="OrthoDB" id="2999468at2759"/>
<dbReference type="Gene3D" id="3.80.10.10">
    <property type="entry name" value="Ribonuclease Inhibitor"/>
    <property type="match status" value="1"/>
</dbReference>
<reference evidence="1" key="1">
    <citation type="submission" date="2020-05" db="EMBL/GenBank/DDBJ databases">
        <title>Mycena genomes resolve the evolution of fungal bioluminescence.</title>
        <authorList>
            <person name="Tsai I.J."/>
        </authorList>
    </citation>
    <scope>NUCLEOTIDE SEQUENCE</scope>
    <source>
        <strain evidence="1">171206Taipei</strain>
    </source>
</reference>
<protein>
    <submittedName>
        <fullName evidence="1">Uncharacterized protein</fullName>
    </submittedName>
</protein>
<dbReference type="EMBL" id="JACAZF010000004">
    <property type="protein sequence ID" value="KAF7307635.1"/>
    <property type="molecule type" value="Genomic_DNA"/>
</dbReference>
<keyword evidence="2" id="KW-1185">Reference proteome</keyword>
<evidence type="ECO:0000313" key="1">
    <source>
        <dbReference type="EMBL" id="KAF7307635.1"/>
    </source>
</evidence>
<name>A0A8H6SYR2_9AGAR</name>
<dbReference type="GeneID" id="59344878"/>
<dbReference type="Proteomes" id="UP000636479">
    <property type="component" value="Unassembled WGS sequence"/>
</dbReference>
<organism evidence="1 2">
    <name type="scientific">Mycena indigotica</name>
    <dbReference type="NCBI Taxonomy" id="2126181"/>
    <lineage>
        <taxon>Eukaryota</taxon>
        <taxon>Fungi</taxon>
        <taxon>Dikarya</taxon>
        <taxon>Basidiomycota</taxon>
        <taxon>Agaricomycotina</taxon>
        <taxon>Agaricomycetes</taxon>
        <taxon>Agaricomycetidae</taxon>
        <taxon>Agaricales</taxon>
        <taxon>Marasmiineae</taxon>
        <taxon>Mycenaceae</taxon>
        <taxon>Mycena</taxon>
    </lineage>
</organism>
<sequence>MSSTLPYELVEHIISEVSHFPTLKSCCLAGSTFVQPCQRRLHTKILLNFAMKEQARARTASKVVEHFDESPHLAAYVTRLELDNIQDSHPIRDVIRVLRLLTNIKHLSIAVSEDCKHNWNDLPKKVTSTIFSWVEQLSGALDTLVLLRLKMIPLPIMLRMVTMTRSLTITYGSVEGVSKSAPSLPAVKTELHHLDFSHSPSLGPLILRREYRTLANHIRSLVAQPLNADTVTLCALTARNLERLRVTFTNVNQVPPSIFPSHYPNLTHLRLTIHSHPMNDNLVSNFSFSPLLRVALDPASTRGFRSLTFYIITHVDAHYRSRRFARYTFPKAIAMMRLDSLLERHPMVKSVKCFAAFDSRDDPIQCFEPFAAAVRQQLPGVSAKGMLNIVAAPTLV</sequence>
<gene>
    <name evidence="1" type="ORF">MIND_00558800</name>
</gene>
<dbReference type="RefSeq" id="XP_037222654.1">
    <property type="nucleotide sequence ID" value="XM_037362362.1"/>
</dbReference>
<proteinExistence type="predicted"/>
<evidence type="ECO:0000313" key="2">
    <source>
        <dbReference type="Proteomes" id="UP000636479"/>
    </source>
</evidence>
<dbReference type="InterPro" id="IPR032675">
    <property type="entry name" value="LRR_dom_sf"/>
</dbReference>
<accession>A0A8H6SYR2</accession>
<dbReference type="AlphaFoldDB" id="A0A8H6SYR2"/>
<comment type="caution">
    <text evidence="1">The sequence shown here is derived from an EMBL/GenBank/DDBJ whole genome shotgun (WGS) entry which is preliminary data.</text>
</comment>